<evidence type="ECO:0000256" key="1">
    <source>
        <dbReference type="SAM" id="Phobius"/>
    </source>
</evidence>
<proteinExistence type="predicted"/>
<feature type="transmembrane region" description="Helical" evidence="1">
    <location>
        <begin position="164"/>
        <end position="187"/>
    </location>
</feature>
<evidence type="ECO:0000313" key="3">
    <source>
        <dbReference type="Proteomes" id="UP000325122"/>
    </source>
</evidence>
<organism evidence="2 3">
    <name type="scientific">Alkalicaulis satelles</name>
    <dbReference type="NCBI Taxonomy" id="2609175"/>
    <lineage>
        <taxon>Bacteria</taxon>
        <taxon>Pseudomonadati</taxon>
        <taxon>Pseudomonadota</taxon>
        <taxon>Alphaproteobacteria</taxon>
        <taxon>Maricaulales</taxon>
        <taxon>Maricaulaceae</taxon>
        <taxon>Alkalicaulis</taxon>
    </lineage>
</organism>
<dbReference type="EMBL" id="VWOJ01000001">
    <property type="protein sequence ID" value="KAA5804722.1"/>
    <property type="molecule type" value="Genomic_DNA"/>
</dbReference>
<gene>
    <name evidence="2" type="ORF">F1654_01590</name>
</gene>
<comment type="caution">
    <text evidence="2">The sequence shown here is derived from an EMBL/GenBank/DDBJ whole genome shotgun (WGS) entry which is preliminary data.</text>
</comment>
<keyword evidence="1" id="KW-0472">Membrane</keyword>
<feature type="transmembrane region" description="Helical" evidence="1">
    <location>
        <begin position="48"/>
        <end position="70"/>
    </location>
</feature>
<accession>A0A5M6ZIS9</accession>
<feature type="transmembrane region" description="Helical" evidence="1">
    <location>
        <begin position="127"/>
        <end position="152"/>
    </location>
</feature>
<feature type="transmembrane region" description="Helical" evidence="1">
    <location>
        <begin position="208"/>
        <end position="230"/>
    </location>
</feature>
<keyword evidence="1" id="KW-1133">Transmembrane helix</keyword>
<keyword evidence="3" id="KW-1185">Reference proteome</keyword>
<keyword evidence="1" id="KW-0812">Transmembrane</keyword>
<dbReference type="RefSeq" id="WP_150021753.1">
    <property type="nucleotide sequence ID" value="NZ_VWOJ01000001.1"/>
</dbReference>
<protein>
    <submittedName>
        <fullName evidence="2">Uncharacterized protein</fullName>
    </submittedName>
</protein>
<dbReference type="AlphaFoldDB" id="A0A5M6ZIS9"/>
<feature type="transmembrane region" description="Helical" evidence="1">
    <location>
        <begin position="82"/>
        <end position="106"/>
    </location>
</feature>
<dbReference type="Proteomes" id="UP000325122">
    <property type="component" value="Unassembled WGS sequence"/>
</dbReference>
<name>A0A5M6ZIS9_9PROT</name>
<evidence type="ECO:0000313" key="2">
    <source>
        <dbReference type="EMBL" id="KAA5804722.1"/>
    </source>
</evidence>
<reference evidence="2 3" key="1">
    <citation type="submission" date="2019-09" db="EMBL/GenBank/DDBJ databases">
        <authorList>
            <person name="Kevbrin V."/>
            <person name="Grouzdev D.S."/>
        </authorList>
    </citation>
    <scope>NUCLEOTIDE SEQUENCE [LARGE SCALE GENOMIC DNA]</scope>
    <source>
        <strain evidence="2 3">G-192</strain>
    </source>
</reference>
<sequence length="305" mass="33164">MPHPGPLSPYRGDIGMSGIHKVERFTFAGGATRFFRSVAARPADAGRLLAMDGLFILAILASVLWVWPMLKGLGLESWQTGLVQPTALCLFLLALLVWDTAWQRFLSGKPTPALIPWRLGADEMLQFRAWIMLAMLMFAIGLMVMAVVFPIVVLGQALPAIRPALLFLLVPVSLVLFVVVQRFYCGISLTMAQGRMSVFDGFSGVKRHLWPFVGALIALTVLTAGAPALFDMTRGTDFSFNFGGMNIGRANMPDAWLPAIAWMTLHAAGYHIMRGLFMESALVTAHLGPVSPSPRKDENAAPAPA</sequence>